<dbReference type="PANTHER" id="PTHR10219">
    <property type="entry name" value="GLYCOLIPID TRANSFER PROTEIN-RELATED"/>
    <property type="match status" value="1"/>
</dbReference>
<name>A0A9P7UWV1_9AGAR</name>
<evidence type="ECO:0000259" key="2">
    <source>
        <dbReference type="Pfam" id="PF08718"/>
    </source>
</evidence>
<dbReference type="RefSeq" id="XP_043012583.1">
    <property type="nucleotide sequence ID" value="XM_043151487.1"/>
</dbReference>
<dbReference type="EMBL" id="CM032183">
    <property type="protein sequence ID" value="KAG7096113.1"/>
    <property type="molecule type" value="Genomic_DNA"/>
</dbReference>
<comment type="caution">
    <text evidence="3">The sequence shown here is derived from an EMBL/GenBank/DDBJ whole genome shotgun (WGS) entry which is preliminary data.</text>
</comment>
<organism evidence="3 4">
    <name type="scientific">Marasmius oreades</name>
    <name type="common">fairy-ring Marasmius</name>
    <dbReference type="NCBI Taxonomy" id="181124"/>
    <lineage>
        <taxon>Eukaryota</taxon>
        <taxon>Fungi</taxon>
        <taxon>Dikarya</taxon>
        <taxon>Basidiomycota</taxon>
        <taxon>Agaricomycotina</taxon>
        <taxon>Agaricomycetes</taxon>
        <taxon>Agaricomycetidae</taxon>
        <taxon>Agaricales</taxon>
        <taxon>Marasmiineae</taxon>
        <taxon>Marasmiaceae</taxon>
        <taxon>Marasmius</taxon>
    </lineage>
</organism>
<dbReference type="AlphaFoldDB" id="A0A9P7UWV1"/>
<gene>
    <name evidence="3" type="ORF">E1B28_006787</name>
</gene>
<dbReference type="FunFam" id="1.10.3520.10:FF:000001">
    <property type="entry name" value="Pleckstrin domain-containing family A member 8"/>
    <property type="match status" value="1"/>
</dbReference>
<dbReference type="PANTHER" id="PTHR10219:SF25">
    <property type="entry name" value="PLECKSTRIN HOMOLOGY DOMAIN-CONTAINING FAMILY A MEMBER 8"/>
    <property type="match status" value="1"/>
</dbReference>
<dbReference type="Proteomes" id="UP001049176">
    <property type="component" value="Chromosome 3"/>
</dbReference>
<proteinExistence type="predicted"/>
<dbReference type="OrthoDB" id="205255at2759"/>
<dbReference type="GO" id="GO:1902387">
    <property type="term" value="F:ceramide 1-phosphate binding"/>
    <property type="evidence" value="ECO:0007669"/>
    <property type="project" value="TreeGrafter"/>
</dbReference>
<evidence type="ECO:0000313" key="3">
    <source>
        <dbReference type="EMBL" id="KAG7096113.1"/>
    </source>
</evidence>
<evidence type="ECO:0000256" key="1">
    <source>
        <dbReference type="ARBA" id="ARBA00022448"/>
    </source>
</evidence>
<keyword evidence="4" id="KW-1185">Reference proteome</keyword>
<dbReference type="GO" id="GO:0005829">
    <property type="term" value="C:cytosol"/>
    <property type="evidence" value="ECO:0007669"/>
    <property type="project" value="TreeGrafter"/>
</dbReference>
<evidence type="ECO:0000313" key="4">
    <source>
        <dbReference type="Proteomes" id="UP001049176"/>
    </source>
</evidence>
<reference evidence="3" key="1">
    <citation type="journal article" date="2021" name="Genome Biol. Evol.">
        <title>The assembled and annotated genome of the fairy-ring fungus Marasmius oreades.</title>
        <authorList>
            <person name="Hiltunen M."/>
            <person name="Ament-Velasquez S.L."/>
            <person name="Johannesson H."/>
        </authorList>
    </citation>
    <scope>NUCLEOTIDE SEQUENCE</scope>
    <source>
        <strain evidence="3">03SP1</strain>
    </source>
</reference>
<accession>A0A9P7UWV1</accession>
<dbReference type="Pfam" id="PF08718">
    <property type="entry name" value="GLTP"/>
    <property type="match status" value="1"/>
</dbReference>
<dbReference type="KEGG" id="more:E1B28_006787"/>
<dbReference type="GeneID" id="66075863"/>
<dbReference type="Gene3D" id="1.10.3520.10">
    <property type="entry name" value="Glycolipid transfer protein"/>
    <property type="match status" value="1"/>
</dbReference>
<dbReference type="GO" id="GO:1902388">
    <property type="term" value="F:ceramide 1-phosphate transfer activity"/>
    <property type="evidence" value="ECO:0007669"/>
    <property type="project" value="TreeGrafter"/>
</dbReference>
<keyword evidence="1" id="KW-0813">Transport</keyword>
<dbReference type="GO" id="GO:0016020">
    <property type="term" value="C:membrane"/>
    <property type="evidence" value="ECO:0007669"/>
    <property type="project" value="TreeGrafter"/>
</dbReference>
<feature type="domain" description="Glycolipid transfer protein" evidence="2">
    <location>
        <begin position="21"/>
        <end position="158"/>
    </location>
</feature>
<protein>
    <recommendedName>
        <fullName evidence="2">Glycolipid transfer protein domain-containing protein</fullName>
    </recommendedName>
</protein>
<dbReference type="InterPro" id="IPR036497">
    <property type="entry name" value="GLTP_sf"/>
</dbReference>
<dbReference type="SUPFAM" id="SSF110004">
    <property type="entry name" value="Glycolipid transfer protein, GLTP"/>
    <property type="match status" value="1"/>
</dbReference>
<dbReference type="InterPro" id="IPR014830">
    <property type="entry name" value="Glycolipid_transfer_prot_dom"/>
</dbReference>
<sequence>MTPYFETVKSFADVRITENGIDTHDFLDASDGLVKMFDLFGSTVFGFVQSDIKGNIAGVRARFESTREKSVTVERLVEEETKENKRVAIACLVRLVRGLYFTHQALENTQSDTSSELHVCFKRAYDLVLKHHHGFIVRNVVSVAIRAVPRRSDFFSCIAQGGSKEKLDVELRKWLDGLDGIVQRVSKFLKDGGYGRV</sequence>